<evidence type="ECO:0000313" key="3">
    <source>
        <dbReference type="EMBL" id="PSN58792.1"/>
    </source>
</evidence>
<dbReference type="GO" id="GO:0016491">
    <property type="term" value="F:oxidoreductase activity"/>
    <property type="evidence" value="ECO:0007669"/>
    <property type="project" value="UniProtKB-KW"/>
</dbReference>
<evidence type="ECO:0000313" key="4">
    <source>
        <dbReference type="Proteomes" id="UP000240883"/>
    </source>
</evidence>
<dbReference type="OrthoDB" id="191139at2759"/>
<dbReference type="Gene3D" id="3.40.50.720">
    <property type="entry name" value="NAD(P)-binding Rossmann-like Domain"/>
    <property type="match status" value="1"/>
</dbReference>
<comment type="similarity">
    <text evidence="1">Belongs to the short-chain dehydrogenases/reductases (SDR) family.</text>
</comment>
<dbReference type="EMBL" id="KZ678196">
    <property type="protein sequence ID" value="PSN58792.1"/>
    <property type="molecule type" value="Genomic_DNA"/>
</dbReference>
<dbReference type="PANTHER" id="PTHR24320:SF272">
    <property type="entry name" value="NAD(P)-BINDING ROSSMANN-FOLD SUPERFAMILY PROTEIN"/>
    <property type="match status" value="1"/>
</dbReference>
<keyword evidence="2" id="KW-0560">Oxidoreductase</keyword>
<dbReference type="Pfam" id="PF00106">
    <property type="entry name" value="adh_short"/>
    <property type="match status" value="1"/>
</dbReference>
<evidence type="ECO:0000256" key="2">
    <source>
        <dbReference type="ARBA" id="ARBA00023002"/>
    </source>
</evidence>
<evidence type="ECO:0000256" key="1">
    <source>
        <dbReference type="ARBA" id="ARBA00006484"/>
    </source>
</evidence>
<reference evidence="3 4" key="1">
    <citation type="journal article" date="2018" name="Front. Microbiol.">
        <title>Genome-Wide Analysis of Corynespora cassiicola Leaf Fall Disease Putative Effectors.</title>
        <authorList>
            <person name="Lopez D."/>
            <person name="Ribeiro S."/>
            <person name="Label P."/>
            <person name="Fumanal B."/>
            <person name="Venisse J.S."/>
            <person name="Kohler A."/>
            <person name="de Oliveira R.R."/>
            <person name="Labutti K."/>
            <person name="Lipzen A."/>
            <person name="Lail K."/>
            <person name="Bauer D."/>
            <person name="Ohm R.A."/>
            <person name="Barry K.W."/>
            <person name="Spatafora J."/>
            <person name="Grigoriev I.V."/>
            <person name="Martin F.M."/>
            <person name="Pujade-Renaud V."/>
        </authorList>
    </citation>
    <scope>NUCLEOTIDE SEQUENCE [LARGE SCALE GENOMIC DNA]</scope>
    <source>
        <strain evidence="3 4">Philippines</strain>
    </source>
</reference>
<keyword evidence="4" id="KW-1185">Reference proteome</keyword>
<name>A0A2T2N042_CORCC</name>
<dbReference type="Proteomes" id="UP000240883">
    <property type="component" value="Unassembled WGS sequence"/>
</dbReference>
<dbReference type="InterPro" id="IPR036291">
    <property type="entry name" value="NAD(P)-bd_dom_sf"/>
</dbReference>
<gene>
    <name evidence="3" type="ORF">BS50DRAFT_566435</name>
</gene>
<accession>A0A2T2N042</accession>
<dbReference type="AlphaFoldDB" id="A0A2T2N042"/>
<protein>
    <submittedName>
        <fullName evidence="3">Short chain dehydrogenase</fullName>
    </submittedName>
</protein>
<dbReference type="PANTHER" id="PTHR24320">
    <property type="entry name" value="RETINOL DEHYDROGENASE"/>
    <property type="match status" value="1"/>
</dbReference>
<dbReference type="PRINTS" id="PR00081">
    <property type="entry name" value="GDHRDH"/>
</dbReference>
<proteinExistence type="inferred from homology"/>
<sequence>MPRLAPYAKQHEFPNGVDDDRPTSMQIVKDEELEGKWVGKVVLVTGCSPGGLGPETARAMHATGADVYITGRDREKTNTVAHDIMSDGRPGKVEVVQLDLSSLKSVGDAAVEILDKTGGRLNILINNAGIMACPKGTTEDGFETHFATNHLGHFLLFQLLKPALLASSTEAFNSRVISLTSLGYRFGTIAFDDIHFSKTDYDPWKAYGQSKLANIHFANELERRYGSSGLHALSVHPGYIMTALQRHVDYEALGFDSVEPRLLKSPQQGAATSVWAALSKDWEGRGGRYLEDCSEAAPADSDDLYAPGYTEKVYDISTESRLWVESLKMVGLPSDTRVSMNRSSR</sequence>
<dbReference type="STRING" id="1448308.A0A2T2N042"/>
<dbReference type="InterPro" id="IPR002347">
    <property type="entry name" value="SDR_fam"/>
</dbReference>
<organism evidence="3 4">
    <name type="scientific">Corynespora cassiicola Philippines</name>
    <dbReference type="NCBI Taxonomy" id="1448308"/>
    <lineage>
        <taxon>Eukaryota</taxon>
        <taxon>Fungi</taxon>
        <taxon>Dikarya</taxon>
        <taxon>Ascomycota</taxon>
        <taxon>Pezizomycotina</taxon>
        <taxon>Dothideomycetes</taxon>
        <taxon>Pleosporomycetidae</taxon>
        <taxon>Pleosporales</taxon>
        <taxon>Corynesporascaceae</taxon>
        <taxon>Corynespora</taxon>
    </lineage>
</organism>
<dbReference type="CDD" id="cd05327">
    <property type="entry name" value="retinol-DH_like_SDR_c_like"/>
    <property type="match status" value="1"/>
</dbReference>
<dbReference type="SUPFAM" id="SSF51735">
    <property type="entry name" value="NAD(P)-binding Rossmann-fold domains"/>
    <property type="match status" value="1"/>
</dbReference>